<dbReference type="GO" id="GO:0006508">
    <property type="term" value="P:proteolysis"/>
    <property type="evidence" value="ECO:0007669"/>
    <property type="project" value="UniProtKB-KW"/>
</dbReference>
<dbReference type="Pfam" id="PF00026">
    <property type="entry name" value="Asp"/>
    <property type="match status" value="1"/>
</dbReference>
<dbReference type="GO" id="GO:0005576">
    <property type="term" value="C:extracellular region"/>
    <property type="evidence" value="ECO:0007669"/>
    <property type="project" value="TreeGrafter"/>
</dbReference>
<evidence type="ECO:0000256" key="4">
    <source>
        <dbReference type="ARBA" id="ARBA00022750"/>
    </source>
</evidence>
<evidence type="ECO:0000256" key="6">
    <source>
        <dbReference type="ARBA" id="ARBA00023145"/>
    </source>
</evidence>
<feature type="signal peptide" evidence="9">
    <location>
        <begin position="1"/>
        <end position="18"/>
    </location>
</feature>
<reference evidence="12" key="1">
    <citation type="journal article" date="2012" name="Nat. Genet.">
        <title>Lifestyle transitions in plant pathogenic Colletotrichum fungi deciphered by genome and transcriptome analyses.</title>
        <authorList>
            <person name="O'Connell R.J."/>
            <person name="Thon M.R."/>
            <person name="Hacquard S."/>
            <person name="Amyotte S.G."/>
            <person name="Kleemann J."/>
            <person name="Torres M.F."/>
            <person name="Damm U."/>
            <person name="Buiate E.A."/>
            <person name="Epstein L."/>
            <person name="Alkan N."/>
            <person name="Altmueller J."/>
            <person name="Alvarado-Balderrama L."/>
            <person name="Bauser C.A."/>
            <person name="Becker C."/>
            <person name="Birren B.W."/>
            <person name="Chen Z."/>
            <person name="Choi J."/>
            <person name="Crouch J.A."/>
            <person name="Duvick J.P."/>
            <person name="Farman M.A."/>
            <person name="Gan P."/>
            <person name="Heiman D."/>
            <person name="Henrissat B."/>
            <person name="Howard R.J."/>
            <person name="Kabbage M."/>
            <person name="Koch C."/>
            <person name="Kracher B."/>
            <person name="Kubo Y."/>
            <person name="Law A.D."/>
            <person name="Lebrun M.-H."/>
            <person name="Lee Y.-H."/>
            <person name="Miyara I."/>
            <person name="Moore N."/>
            <person name="Neumann U."/>
            <person name="Nordstroem K."/>
            <person name="Panaccione D.G."/>
            <person name="Panstruga R."/>
            <person name="Place M."/>
            <person name="Proctor R.H."/>
            <person name="Prusky D."/>
            <person name="Rech G."/>
            <person name="Reinhardt R."/>
            <person name="Rollins J.A."/>
            <person name="Rounsley S."/>
            <person name="Schardl C.L."/>
            <person name="Schwartz D.C."/>
            <person name="Shenoy N."/>
            <person name="Shirasu K."/>
            <person name="Sikhakolli U.R."/>
            <person name="Stueber K."/>
            <person name="Sukno S.A."/>
            <person name="Sweigard J.A."/>
            <person name="Takano Y."/>
            <person name="Takahara H."/>
            <person name="Trail F."/>
            <person name="van der Does H.C."/>
            <person name="Voll L.M."/>
            <person name="Will I."/>
            <person name="Young S."/>
            <person name="Zeng Q."/>
            <person name="Zhang J."/>
            <person name="Zhou S."/>
            <person name="Dickman M.B."/>
            <person name="Schulze-Lefert P."/>
            <person name="Ver Loren van Themaat E."/>
            <person name="Ma L.-J."/>
            <person name="Vaillancourt L.J."/>
        </authorList>
    </citation>
    <scope>NUCLEOTIDE SEQUENCE [LARGE SCALE GENOMIC DNA]</scope>
    <source>
        <strain evidence="12">M1.001 / M2 / FGSC 10212</strain>
    </source>
</reference>
<feature type="transmembrane region" description="Helical" evidence="8">
    <location>
        <begin position="526"/>
        <end position="547"/>
    </location>
</feature>
<dbReference type="PRINTS" id="PR00792">
    <property type="entry name" value="PEPSIN"/>
</dbReference>
<sequence length="622" mass="66897">MKASFLLVAAACAAVAEAEVHLPYALQSPLIAAAAADSGVKSRTPDDRRSMPTLDILTDGWNYLVNVSVGTPPQQMSMRLNVQASASWVPNVESCDSSSRRYINASSYYEEYIRCTEKINKLIGGEYVVGDWISDVLDLAGTRIPKFVMGGVEIQMADTMVGVLGLGYNESYYHSDVEQSDSTTTLTVPERLVKDGLITSPAYSLWLDDKSAKSGKLLLGAIDRSKFEGPLIRIRTNSFSASSASGRTKTFDTVIHSVNGTESATDDLKPLGNGSLSSSERYYLYENRFLPVKLAPESTLSVLPPALAQDSWFLAGAFWNADLLRTVIPCTVAEKSTGHIVMQLDGTDGPVLNVSIADLGTHNSLTGYSIEDYVLGGAVSKQAYIVFNLANAEMAIAQTKSKHEKTQTRYMVAVRGNPPPTTRPRRLPREYRSTDLRLTRHVELIGTTLGLKISVARYRAARGHGITATEDIVPYCFFSINAKYSPECTGDGSGAGNSGKDGNGDGGYGGYGDICLPSSISRSIKLGVGLGVGLLCLVVICLSIWAIRRCRRIRKAEEHLSEKQADMEQGAADARIGAGGGDNVAQDVSLPQKPPSAVTREPPTTDAAEGRDNLEDAVSTRP</sequence>
<name>E3QH25_COLGM</name>
<evidence type="ECO:0000313" key="12">
    <source>
        <dbReference type="Proteomes" id="UP000008782"/>
    </source>
</evidence>
<accession>E3QH25</accession>
<dbReference type="PROSITE" id="PS51767">
    <property type="entry name" value="PEPTIDASE_A1"/>
    <property type="match status" value="1"/>
</dbReference>
<dbReference type="InterPro" id="IPR001461">
    <property type="entry name" value="Aspartic_peptidase_A1"/>
</dbReference>
<comment type="similarity">
    <text evidence="1">Belongs to the peptidase A1 family.</text>
</comment>
<dbReference type="PANTHER" id="PTHR47965:SF12">
    <property type="entry name" value="ASPARTIC PROTEINASE 3-RELATED"/>
    <property type="match status" value="1"/>
</dbReference>
<dbReference type="InterPro" id="IPR033121">
    <property type="entry name" value="PEPTIDASE_A1"/>
</dbReference>
<keyword evidence="8" id="KW-1133">Transmembrane helix</keyword>
<keyword evidence="4" id="KW-0064">Aspartyl protease</keyword>
<dbReference type="InterPro" id="IPR021109">
    <property type="entry name" value="Peptidase_aspartic_dom_sf"/>
</dbReference>
<dbReference type="Proteomes" id="UP000008782">
    <property type="component" value="Unassembled WGS sequence"/>
</dbReference>
<keyword evidence="5" id="KW-0378">Hydrolase</keyword>
<dbReference type="eggNOG" id="KOG1339">
    <property type="taxonomic scope" value="Eukaryota"/>
</dbReference>
<dbReference type="Gene3D" id="2.40.70.10">
    <property type="entry name" value="Acid Proteases"/>
    <property type="match status" value="2"/>
</dbReference>
<organism evidence="12">
    <name type="scientific">Colletotrichum graminicola (strain M1.001 / M2 / FGSC 10212)</name>
    <name type="common">Maize anthracnose fungus</name>
    <name type="synonym">Glomerella graminicola</name>
    <dbReference type="NCBI Taxonomy" id="645133"/>
    <lineage>
        <taxon>Eukaryota</taxon>
        <taxon>Fungi</taxon>
        <taxon>Dikarya</taxon>
        <taxon>Ascomycota</taxon>
        <taxon>Pezizomycotina</taxon>
        <taxon>Sordariomycetes</taxon>
        <taxon>Hypocreomycetidae</taxon>
        <taxon>Glomerellales</taxon>
        <taxon>Glomerellaceae</taxon>
        <taxon>Colletotrichum</taxon>
        <taxon>Colletotrichum graminicola species complex</taxon>
    </lineage>
</organism>
<dbReference type="SUPFAM" id="SSF50630">
    <property type="entry name" value="Acid proteases"/>
    <property type="match status" value="1"/>
</dbReference>
<dbReference type="RefSeq" id="XP_008094207.1">
    <property type="nucleotide sequence ID" value="XM_008096016.1"/>
</dbReference>
<dbReference type="AlphaFoldDB" id="E3QH25"/>
<evidence type="ECO:0000256" key="3">
    <source>
        <dbReference type="ARBA" id="ARBA00022729"/>
    </source>
</evidence>
<evidence type="ECO:0000256" key="1">
    <source>
        <dbReference type="ARBA" id="ARBA00007447"/>
    </source>
</evidence>
<keyword evidence="6" id="KW-0865">Zymogen</keyword>
<evidence type="ECO:0000256" key="8">
    <source>
        <dbReference type="SAM" id="Phobius"/>
    </source>
</evidence>
<dbReference type="OrthoDB" id="771136at2759"/>
<keyword evidence="8" id="KW-0472">Membrane</keyword>
<dbReference type="GO" id="GO:0004190">
    <property type="term" value="F:aspartic-type endopeptidase activity"/>
    <property type="evidence" value="ECO:0007669"/>
    <property type="project" value="UniProtKB-KW"/>
</dbReference>
<feature type="region of interest" description="Disordered" evidence="7">
    <location>
        <begin position="559"/>
        <end position="622"/>
    </location>
</feature>
<keyword evidence="8" id="KW-0812">Transmembrane</keyword>
<evidence type="ECO:0000256" key="9">
    <source>
        <dbReference type="SAM" id="SignalP"/>
    </source>
</evidence>
<dbReference type="HOGENOM" id="CLU_013253_7_1_1"/>
<dbReference type="STRING" id="645133.E3QH25"/>
<dbReference type="GeneID" id="24410696"/>
<dbReference type="GO" id="GO:0031505">
    <property type="term" value="P:fungal-type cell wall organization"/>
    <property type="evidence" value="ECO:0007669"/>
    <property type="project" value="TreeGrafter"/>
</dbReference>
<gene>
    <name evidence="11" type="ORF">GLRG_05331</name>
</gene>
<protein>
    <submittedName>
        <fullName evidence="11">Aspartic proteinase</fullName>
    </submittedName>
</protein>
<evidence type="ECO:0000313" key="11">
    <source>
        <dbReference type="EMBL" id="EFQ30187.1"/>
    </source>
</evidence>
<dbReference type="VEuPathDB" id="FungiDB:GLRG_05331"/>
<dbReference type="EMBL" id="GG697348">
    <property type="protein sequence ID" value="EFQ30187.1"/>
    <property type="molecule type" value="Genomic_DNA"/>
</dbReference>
<keyword evidence="2" id="KW-0645">Protease</keyword>
<dbReference type="PANTHER" id="PTHR47965">
    <property type="entry name" value="ASPARTYL PROTEASE-RELATED"/>
    <property type="match status" value="1"/>
</dbReference>
<proteinExistence type="inferred from homology"/>
<evidence type="ECO:0000256" key="5">
    <source>
        <dbReference type="ARBA" id="ARBA00022801"/>
    </source>
</evidence>
<evidence type="ECO:0000256" key="2">
    <source>
        <dbReference type="ARBA" id="ARBA00022670"/>
    </source>
</evidence>
<keyword evidence="12" id="KW-1185">Reference proteome</keyword>
<evidence type="ECO:0000259" key="10">
    <source>
        <dbReference type="PROSITE" id="PS51767"/>
    </source>
</evidence>
<feature type="chain" id="PRO_5005673313" evidence="9">
    <location>
        <begin position="19"/>
        <end position="622"/>
    </location>
</feature>
<keyword evidence="3 9" id="KW-0732">Signal</keyword>
<evidence type="ECO:0000256" key="7">
    <source>
        <dbReference type="SAM" id="MobiDB-lite"/>
    </source>
</evidence>
<feature type="domain" description="Peptidase A1" evidence="10">
    <location>
        <begin position="63"/>
        <end position="397"/>
    </location>
</feature>
<dbReference type="GO" id="GO:0009277">
    <property type="term" value="C:fungal-type cell wall"/>
    <property type="evidence" value="ECO:0007669"/>
    <property type="project" value="TreeGrafter"/>
</dbReference>